<dbReference type="PROSITE" id="PS50011">
    <property type="entry name" value="PROTEIN_KINASE_DOM"/>
    <property type="match status" value="1"/>
</dbReference>
<dbReference type="PANTHER" id="PTHR24347">
    <property type="entry name" value="SERINE/THREONINE-PROTEIN KINASE"/>
    <property type="match status" value="1"/>
</dbReference>
<dbReference type="AlphaFoldDB" id="A0A2A2LUH1"/>
<organism evidence="2 3">
    <name type="scientific">Diploscapter pachys</name>
    <dbReference type="NCBI Taxonomy" id="2018661"/>
    <lineage>
        <taxon>Eukaryota</taxon>
        <taxon>Metazoa</taxon>
        <taxon>Ecdysozoa</taxon>
        <taxon>Nematoda</taxon>
        <taxon>Chromadorea</taxon>
        <taxon>Rhabditida</taxon>
        <taxon>Rhabditina</taxon>
        <taxon>Rhabditomorpha</taxon>
        <taxon>Rhabditoidea</taxon>
        <taxon>Rhabditidae</taxon>
        <taxon>Diploscapter</taxon>
    </lineage>
</organism>
<protein>
    <recommendedName>
        <fullName evidence="1">Protein kinase domain-containing protein</fullName>
    </recommendedName>
</protein>
<dbReference type="InterPro" id="IPR000719">
    <property type="entry name" value="Prot_kinase_dom"/>
</dbReference>
<dbReference type="Gene3D" id="1.10.510.10">
    <property type="entry name" value="Transferase(Phosphotransferase) domain 1"/>
    <property type="match status" value="1"/>
</dbReference>
<dbReference type="Pfam" id="PF00069">
    <property type="entry name" value="Pkinase"/>
    <property type="match status" value="1"/>
</dbReference>
<keyword evidence="3" id="KW-1185">Reference proteome</keyword>
<proteinExistence type="predicted"/>
<sequence length="195" mass="22154">MKKIEHPNCMRFYDLVQTEDRAFIVMELIAGGELFDRIVDPKYDSNPENILCVGKDDYTVVKLTDFGLAKSRSVKKTMKTHCGTPTYIAPEMIDNDNTPYTDKVDIWSLGVVLFTAIVGYPPFSSDYGDMELNDQIKKGEHFDENNQHVSRPSAHSLFNSEWMQCEVSNAARLTVQNYVKKSGESTDTEMGFTIE</sequence>
<dbReference type="EMBL" id="LIAE01006418">
    <property type="protein sequence ID" value="PAV89884.1"/>
    <property type="molecule type" value="Genomic_DNA"/>
</dbReference>
<name>A0A2A2LUH1_9BILA</name>
<accession>A0A2A2LUH1</accession>
<evidence type="ECO:0000313" key="2">
    <source>
        <dbReference type="EMBL" id="PAV89884.1"/>
    </source>
</evidence>
<dbReference type="SUPFAM" id="SSF56112">
    <property type="entry name" value="Protein kinase-like (PK-like)"/>
    <property type="match status" value="1"/>
</dbReference>
<dbReference type="GO" id="GO:0005524">
    <property type="term" value="F:ATP binding"/>
    <property type="evidence" value="ECO:0007669"/>
    <property type="project" value="InterPro"/>
</dbReference>
<comment type="caution">
    <text evidence="2">The sequence shown here is derived from an EMBL/GenBank/DDBJ whole genome shotgun (WGS) entry which is preliminary data.</text>
</comment>
<dbReference type="Proteomes" id="UP000218231">
    <property type="component" value="Unassembled WGS sequence"/>
</dbReference>
<dbReference type="OrthoDB" id="40902at2759"/>
<dbReference type="Gene3D" id="3.30.200.20">
    <property type="entry name" value="Phosphorylase Kinase, domain 1"/>
    <property type="match status" value="1"/>
</dbReference>
<feature type="domain" description="Protein kinase" evidence="1">
    <location>
        <begin position="1"/>
        <end position="195"/>
    </location>
</feature>
<gene>
    <name evidence="2" type="ORF">WR25_25496</name>
</gene>
<dbReference type="InterPro" id="IPR011009">
    <property type="entry name" value="Kinase-like_dom_sf"/>
</dbReference>
<evidence type="ECO:0000313" key="3">
    <source>
        <dbReference type="Proteomes" id="UP000218231"/>
    </source>
</evidence>
<dbReference type="STRING" id="2018661.A0A2A2LUH1"/>
<dbReference type="GO" id="GO:0004672">
    <property type="term" value="F:protein kinase activity"/>
    <property type="evidence" value="ECO:0007669"/>
    <property type="project" value="InterPro"/>
</dbReference>
<evidence type="ECO:0000259" key="1">
    <source>
        <dbReference type="PROSITE" id="PS50011"/>
    </source>
</evidence>
<reference evidence="2 3" key="1">
    <citation type="journal article" date="2017" name="Curr. Biol.">
        <title>Genome architecture and evolution of a unichromosomal asexual nematode.</title>
        <authorList>
            <person name="Fradin H."/>
            <person name="Zegar C."/>
            <person name="Gutwein M."/>
            <person name="Lucas J."/>
            <person name="Kovtun M."/>
            <person name="Corcoran D."/>
            <person name="Baugh L.R."/>
            <person name="Kiontke K."/>
            <person name="Gunsalus K."/>
            <person name="Fitch D.H."/>
            <person name="Piano F."/>
        </authorList>
    </citation>
    <scope>NUCLEOTIDE SEQUENCE [LARGE SCALE GENOMIC DNA]</scope>
    <source>
        <strain evidence="2">PF1309</strain>
    </source>
</reference>